<dbReference type="Proteomes" id="UP001558613">
    <property type="component" value="Unassembled WGS sequence"/>
</dbReference>
<name>A0ABR3N434_9TELE</name>
<gene>
    <name evidence="1" type="ORF">QQF64_030556</name>
</gene>
<reference evidence="1 2" key="1">
    <citation type="submission" date="2023-09" db="EMBL/GenBank/DDBJ databases">
        <authorList>
            <person name="Wang M."/>
        </authorList>
    </citation>
    <scope>NUCLEOTIDE SEQUENCE [LARGE SCALE GENOMIC DNA]</scope>
    <source>
        <strain evidence="1">GT-2023</strain>
        <tissue evidence="1">Liver</tissue>
    </source>
</reference>
<proteinExistence type="predicted"/>
<evidence type="ECO:0000313" key="2">
    <source>
        <dbReference type="Proteomes" id="UP001558613"/>
    </source>
</evidence>
<sequence length="75" mass="7787">MKANLTFRSSASHVDSLEQGLITQTSVSALALHGHLRSESSVSSWLVGGVRPSIGRSSARCHRGGDADVPLAVCA</sequence>
<protein>
    <submittedName>
        <fullName evidence="1">Uncharacterized protein</fullName>
    </submittedName>
</protein>
<keyword evidence="2" id="KW-1185">Reference proteome</keyword>
<comment type="caution">
    <text evidence="1">The sequence shown here is derived from an EMBL/GenBank/DDBJ whole genome shotgun (WGS) entry which is preliminary data.</text>
</comment>
<accession>A0ABR3N434</accession>
<dbReference type="EMBL" id="JAYMGO010000007">
    <property type="protein sequence ID" value="KAL1271540.1"/>
    <property type="molecule type" value="Genomic_DNA"/>
</dbReference>
<organism evidence="1 2">
    <name type="scientific">Cirrhinus molitorella</name>
    <name type="common">mud carp</name>
    <dbReference type="NCBI Taxonomy" id="172907"/>
    <lineage>
        <taxon>Eukaryota</taxon>
        <taxon>Metazoa</taxon>
        <taxon>Chordata</taxon>
        <taxon>Craniata</taxon>
        <taxon>Vertebrata</taxon>
        <taxon>Euteleostomi</taxon>
        <taxon>Actinopterygii</taxon>
        <taxon>Neopterygii</taxon>
        <taxon>Teleostei</taxon>
        <taxon>Ostariophysi</taxon>
        <taxon>Cypriniformes</taxon>
        <taxon>Cyprinidae</taxon>
        <taxon>Labeoninae</taxon>
        <taxon>Labeonini</taxon>
        <taxon>Cirrhinus</taxon>
    </lineage>
</organism>
<evidence type="ECO:0000313" key="1">
    <source>
        <dbReference type="EMBL" id="KAL1271540.1"/>
    </source>
</evidence>